<dbReference type="GO" id="GO:0032259">
    <property type="term" value="P:methylation"/>
    <property type="evidence" value="ECO:0007669"/>
    <property type="project" value="UniProtKB-KW"/>
</dbReference>
<dbReference type="EMBL" id="MBFS01000186">
    <property type="protein sequence ID" value="PVV03837.1"/>
    <property type="molecule type" value="Genomic_DNA"/>
</dbReference>
<keyword evidence="4 7" id="KW-0808">Transferase</keyword>
<feature type="region of interest" description="Disordered" evidence="8">
    <location>
        <begin position="277"/>
        <end position="302"/>
    </location>
</feature>
<feature type="compositionally biased region" description="Low complexity" evidence="8">
    <location>
        <begin position="290"/>
        <end position="302"/>
    </location>
</feature>
<keyword evidence="10" id="KW-1185">Reference proteome</keyword>
<dbReference type="Gene3D" id="3.40.50.12710">
    <property type="match status" value="1"/>
</dbReference>
<dbReference type="GO" id="GO:0035243">
    <property type="term" value="F:protein-arginine omega-N symmetric methyltransferase activity"/>
    <property type="evidence" value="ECO:0007669"/>
    <property type="project" value="UniProtKB-EC"/>
</dbReference>
<dbReference type="Proteomes" id="UP000245609">
    <property type="component" value="Unassembled WGS sequence"/>
</dbReference>
<evidence type="ECO:0000313" key="10">
    <source>
        <dbReference type="Proteomes" id="UP000245609"/>
    </source>
</evidence>
<evidence type="ECO:0000256" key="8">
    <source>
        <dbReference type="SAM" id="MobiDB-lite"/>
    </source>
</evidence>
<comment type="catalytic activity">
    <reaction evidence="6 7">
        <text>L-arginyl-[protein] + 2 S-adenosyl-L-methionine = N(omega),N(omega)'-dimethyl-L-arginyl-[protein] + 2 S-adenosyl-L-homocysteine + 2 H(+)</text>
        <dbReference type="Rhea" id="RHEA:48108"/>
        <dbReference type="Rhea" id="RHEA-COMP:10532"/>
        <dbReference type="Rhea" id="RHEA-COMP:11992"/>
        <dbReference type="ChEBI" id="CHEBI:15378"/>
        <dbReference type="ChEBI" id="CHEBI:29965"/>
        <dbReference type="ChEBI" id="CHEBI:57856"/>
        <dbReference type="ChEBI" id="CHEBI:59789"/>
        <dbReference type="ChEBI" id="CHEBI:88221"/>
        <dbReference type="EC" id="2.1.1.320"/>
    </reaction>
</comment>
<evidence type="ECO:0000256" key="3">
    <source>
        <dbReference type="ARBA" id="ARBA00022603"/>
    </source>
</evidence>
<evidence type="ECO:0000256" key="1">
    <source>
        <dbReference type="ARBA" id="ARBA00004173"/>
    </source>
</evidence>
<sequence length="476" mass="52697">MLNSVSQTFVSSSKSFLLRPGTFVCNSKLNKANLIPCTILPLTRTTRVYRNTRAFSSVPNNFIPVKQQLKNQILATGPISIAEFMKISLTSPMGGYYASSTVFGSEGDFVTSPEISQVFGELIAIWYLMVWQQRGSPDSVELIELGPGKGTLMSDMLRTFSKFPKFLKSLKCVHMVEVSEKLRKVQAEKLSCTKDGSSHTTLSQTNDTNTPPSLVSQITNTNIKWHYSFDGIQLAPNSMAILTAHEFFDAIPIYRFQRESSGWSEILVDLVDSQKTLSSRNNDSIPTVQSYTSQPDPSLSSSSNASIFKFVKTKKPTLNSEIFLKNHTLSSKVEIGHSVEISPDSGAVAQKIASMIDSSNGIALIIDYGKNHPQSSTFRGISKHKFVDPLTEPGTIDLTADVDFSYLSDSIKDFGAFLHKMGIQERMQQLYKSTTDPTTQKNLVLAYERLASPKRMGSIYKFYSIAPKSSPCPIAF</sequence>
<feature type="region of interest" description="Disordered" evidence="8">
    <location>
        <begin position="194"/>
        <end position="214"/>
    </location>
</feature>
<dbReference type="STRING" id="133381.A0A2T9ZH44"/>
<dbReference type="PANTHER" id="PTHR12049:SF7">
    <property type="entry name" value="PROTEIN ARGININE METHYLTRANSFERASE NDUFAF7, MITOCHONDRIAL"/>
    <property type="match status" value="1"/>
</dbReference>
<dbReference type="AlphaFoldDB" id="A0A2T9ZH44"/>
<dbReference type="EC" id="2.1.1.320" evidence="7"/>
<dbReference type="SUPFAM" id="SSF53335">
    <property type="entry name" value="S-adenosyl-L-methionine-dependent methyltransferases"/>
    <property type="match status" value="1"/>
</dbReference>
<comment type="caution">
    <text evidence="9">The sequence shown here is derived from an EMBL/GenBank/DDBJ whole genome shotgun (WGS) entry which is preliminary data.</text>
</comment>
<dbReference type="OrthoDB" id="5595109at2759"/>
<comment type="function">
    <text evidence="7">Arginine methyltransferase involved in the assembly or stability of mitochondrial NADH:ubiquinone oxidoreductase complex (complex I).</text>
</comment>
<evidence type="ECO:0000256" key="6">
    <source>
        <dbReference type="ARBA" id="ARBA00048612"/>
    </source>
</evidence>
<accession>A0A2T9ZH44</accession>
<dbReference type="GO" id="GO:0005739">
    <property type="term" value="C:mitochondrion"/>
    <property type="evidence" value="ECO:0007669"/>
    <property type="project" value="UniProtKB-SubCell"/>
</dbReference>
<dbReference type="InterPro" id="IPR003788">
    <property type="entry name" value="NDUFAF7"/>
</dbReference>
<organism evidence="9 10">
    <name type="scientific">Smittium megazygosporum</name>
    <dbReference type="NCBI Taxonomy" id="133381"/>
    <lineage>
        <taxon>Eukaryota</taxon>
        <taxon>Fungi</taxon>
        <taxon>Fungi incertae sedis</taxon>
        <taxon>Zoopagomycota</taxon>
        <taxon>Kickxellomycotina</taxon>
        <taxon>Harpellomycetes</taxon>
        <taxon>Harpellales</taxon>
        <taxon>Legeriomycetaceae</taxon>
        <taxon>Smittium</taxon>
    </lineage>
</organism>
<dbReference type="InterPro" id="IPR038375">
    <property type="entry name" value="NDUFAF7_sf"/>
</dbReference>
<evidence type="ECO:0000313" key="9">
    <source>
        <dbReference type="EMBL" id="PVV03837.1"/>
    </source>
</evidence>
<evidence type="ECO:0000256" key="2">
    <source>
        <dbReference type="ARBA" id="ARBA00005891"/>
    </source>
</evidence>
<dbReference type="InterPro" id="IPR029063">
    <property type="entry name" value="SAM-dependent_MTases_sf"/>
</dbReference>
<dbReference type="Pfam" id="PF02636">
    <property type="entry name" value="Methyltransf_28"/>
    <property type="match status" value="1"/>
</dbReference>
<evidence type="ECO:0000256" key="5">
    <source>
        <dbReference type="ARBA" id="ARBA00023128"/>
    </source>
</evidence>
<dbReference type="PANTHER" id="PTHR12049">
    <property type="entry name" value="PROTEIN ARGININE METHYLTRANSFERASE NDUFAF7, MITOCHONDRIAL"/>
    <property type="match status" value="1"/>
</dbReference>
<comment type="subcellular location">
    <subcellularLocation>
        <location evidence="1 7">Mitochondrion</location>
    </subcellularLocation>
</comment>
<protein>
    <recommendedName>
        <fullName evidence="7">Protein arginine methyltransferase NDUFAF7</fullName>
        <ecNumber evidence="7">2.1.1.320</ecNumber>
    </recommendedName>
</protein>
<name>A0A2T9ZH44_9FUNG</name>
<keyword evidence="3 7" id="KW-0489">Methyltransferase</keyword>
<feature type="compositionally biased region" description="Polar residues" evidence="8">
    <location>
        <begin position="277"/>
        <end position="289"/>
    </location>
</feature>
<proteinExistence type="inferred from homology"/>
<reference evidence="9 10" key="1">
    <citation type="journal article" date="2018" name="MBio">
        <title>Comparative Genomics Reveals the Core Gene Toolbox for the Fungus-Insect Symbiosis.</title>
        <authorList>
            <person name="Wang Y."/>
            <person name="Stata M."/>
            <person name="Wang W."/>
            <person name="Stajich J.E."/>
            <person name="White M.M."/>
            <person name="Moncalvo J.M."/>
        </authorList>
    </citation>
    <scope>NUCLEOTIDE SEQUENCE [LARGE SCALE GENOMIC DNA]</scope>
    <source>
        <strain evidence="9 10">SC-DP-2</strain>
    </source>
</reference>
<evidence type="ECO:0000256" key="7">
    <source>
        <dbReference type="RuleBase" id="RU364114"/>
    </source>
</evidence>
<comment type="similarity">
    <text evidence="2 7">Belongs to the NDUFAF7 family.</text>
</comment>
<keyword evidence="5 7" id="KW-0496">Mitochondrion</keyword>
<evidence type="ECO:0000256" key="4">
    <source>
        <dbReference type="ARBA" id="ARBA00022679"/>
    </source>
</evidence>
<gene>
    <name evidence="9" type="ORF">BB560_001673</name>
</gene>
<dbReference type="GO" id="GO:0032981">
    <property type="term" value="P:mitochondrial respiratory chain complex I assembly"/>
    <property type="evidence" value="ECO:0007669"/>
    <property type="project" value="TreeGrafter"/>
</dbReference>